<dbReference type="Proteomes" id="UP001611415">
    <property type="component" value="Unassembled WGS sequence"/>
</dbReference>
<feature type="compositionally biased region" description="Basic and acidic residues" evidence="1">
    <location>
        <begin position="1880"/>
        <end position="1889"/>
    </location>
</feature>
<evidence type="ECO:0000256" key="1">
    <source>
        <dbReference type="SAM" id="MobiDB-lite"/>
    </source>
</evidence>
<dbReference type="Gene3D" id="2.30.30.940">
    <property type="match status" value="1"/>
</dbReference>
<dbReference type="NCBIfam" id="NF041492">
    <property type="entry name" value="MobF"/>
    <property type="match status" value="1"/>
</dbReference>
<dbReference type="Gene3D" id="3.40.50.300">
    <property type="entry name" value="P-loop containing nucleotide triphosphate hydrolases"/>
    <property type="match status" value="2"/>
</dbReference>
<feature type="region of interest" description="Disordered" evidence="1">
    <location>
        <begin position="1544"/>
        <end position="1589"/>
    </location>
</feature>
<dbReference type="Pfam" id="PF08751">
    <property type="entry name" value="TrwC"/>
    <property type="match status" value="1"/>
</dbReference>
<feature type="compositionally biased region" description="Basic and acidic residues" evidence="1">
    <location>
        <begin position="1567"/>
        <end position="1589"/>
    </location>
</feature>
<sequence length="2000" mass="219783">MTATIHKVVAGNGFQYYLRNVAANDATSRGRSSLSDYYSAHGESPGRWHGTGLTALGIDVGAEVTEAQMKSLFGLGRHPNAEMIEAEVFDRQVHLGAKPKDAARAADNASRLGNPFRVYAEVSEFRKRCEQAFREHNSAHGRDPTAAIPDEERARIRTHVAFDMFTDEYGRSPLDARELSGWVAKHSRPHTTAVAGFDITFSPVKSVSALWAVAPRSVAEKIEAAHQAAVADALAWLERHAIFTRLGRNGVRQVDVEGIVAAGFTHRESRAGDPDLHTHVLIANRVRTLDGRWRTLDSSALHQAVVTVSEIYNTRLEHHLSTTVGVEFAARPDTDPSKRAIREILGVPLELIDRWSQREAALKLRLGQLTAEFQAGFGREPVPIEIYNLAQRATLETRPAKHSLRSRAEQRSAWRTEAVELLGSREALANLVSRALNPVRAARVAVSSEWISGVAQRVLEVVSEHRSTWRSTNIRAEVERQVRGQIAAADWEWVTEAVLTQALSPARSIERGDPDLAEEPDLRVIPQLVRRRDGGNVHVRAGSQLYTTAHTLAVEQQLIELSVQPGARQLPTTAVAEAVRHYNTTHPDRPLNAGQISVIERFAASDLRVHTANAPAGTGKTTAMRVLTDAWHASGGKVLGLAPTAAAAAVLGESIGARVETVDKLLDVLTRHSPCPDNPALTREQPPSLPQWVLDIDTDTLAIVDEHVKIGNRKRLRLLQFLAQRGATIRCIGDDHQLPAIEAGGADADMAAAAPEHAMTLTHVVRFASSAEATASLQLREGDPTALGWYLDNGRIHAGHQGATHDDAYTAWMRDHLAGRDTIMLAPTHEVVTALNARARADRITRQRGGTGAEVMLSVGLSASVGDTIRTRRNDPQLRLGARDWVRNGYAWTVTAVHDDGSLTVTHLRSGGGNGSTVRLPGAYVRAHVRLGYATTIDSAQGITADTCHVALTGYESRQQLYVALTRGIHANHLYVPTALDGSESSFWSEPAVFPRTAVEVLLRVLDRDGAQKSAHTTLRDALDPYQRIGRALDIYLDSIGLAAEHALGPDGLERTDTAAEAVRAHLTDSPAYPVLRQHLAIIALSGRDPIAALQAAAAERELDTAEDSAAVLDWRLDPSGAHSTGPGPVPFARGLPHTLADHHPLAEQLLARGHIVTDLSQQIRANTQTWTPATAPHWARSLLGIDQQLIAELAVWRAGLHVPDRDLRPTGPTRYATVEREYQQRLDERLTDALGDTNLPINKWAPVLERLDARITGDPYWPTLADKIELADRAGLDITCLLHDAAARRQLPDEMPAAALWSRLELEPSALDQSPRGHLLRPDWLPALHTVLGSATAAERVIEDPAWPRIVAAIDRATGTKWTPHDLLATAHELLLSAQPDHAPSLRPDQLSSALAWRIDALLRHNPTPTTPSPADPSTPEPAEPRDAAPDEPNIDPVQEPHMDTDHNPSPEPTPIPTTTAAEFDSMPADLRTVAELFRTGRVSDAVTTFRTATASLTAEQQTILTAIAETLYRDSFPVARARLAWAAERFPQHASLIRACTPATDPNVYRPNDQSRQPSYRRDRRHEAAHDHRHYRDTARRGPPRTRSEMAAHDLAEDYFDQRADTATPPPDQPLDDGIWNPYADDPATTESRAPGYAIDYDLAALPDNRGFACVSCGLERRRADTTPVPPRRSDDGMCGQCRNFGETGIPDHDPAEHIHTRCAHLTATKPPAAARAILRRDWRTTPNPHHRSLIETWVREHLPDDTNELAQNSPIDQPPDNPLILLTDDQLAQAIDHIELRLALADTETAIFDPPTHSPDELDPAELVRRYHAAQDAIRHAHHTAQRLHQAVQAAHTVAVELDHARTALDATPGYRRNQRRELQTRITALIAAHNDLERQRDDARTAARRAHREATMLAGPETEWQNILTDKPEPPTTAAAPEPSDTAEEETRARIADITNELDQLRAEQRRRHTLTPDQHAQEQQQRTITGDGIASVINEVDIEPWTPEPDDSIEP</sequence>
<feature type="domain" description="TrwC relaxase" evidence="2">
    <location>
        <begin position="10"/>
        <end position="420"/>
    </location>
</feature>
<dbReference type="SUPFAM" id="SSF52540">
    <property type="entry name" value="P-loop containing nucleoside triphosphate hydrolases"/>
    <property type="match status" value="2"/>
</dbReference>
<feature type="region of interest" description="Disordered" evidence="1">
    <location>
        <begin position="1880"/>
        <end position="1935"/>
    </location>
</feature>
<evidence type="ECO:0000259" key="2">
    <source>
        <dbReference type="Pfam" id="PF08751"/>
    </source>
</evidence>
<dbReference type="SUPFAM" id="SSF55464">
    <property type="entry name" value="Origin of replication-binding domain, RBD-like"/>
    <property type="match status" value="1"/>
</dbReference>
<feature type="compositionally biased region" description="Pro residues" evidence="1">
    <location>
        <begin position="1410"/>
        <end position="1423"/>
    </location>
</feature>
<feature type="compositionally biased region" description="Polar residues" evidence="1">
    <location>
        <begin position="1960"/>
        <end position="1973"/>
    </location>
</feature>
<feature type="compositionally biased region" description="Basic and acidic residues" evidence="1">
    <location>
        <begin position="1440"/>
        <end position="1450"/>
    </location>
</feature>
<gene>
    <name evidence="3" type="primary">mobF</name>
    <name evidence="3" type="ORF">ACH49W_35615</name>
</gene>
<feature type="region of interest" description="Disordered" evidence="1">
    <location>
        <begin position="1950"/>
        <end position="2000"/>
    </location>
</feature>
<evidence type="ECO:0000313" key="4">
    <source>
        <dbReference type="Proteomes" id="UP001611415"/>
    </source>
</evidence>
<dbReference type="Pfam" id="PF13604">
    <property type="entry name" value="AAA_30"/>
    <property type="match status" value="1"/>
</dbReference>
<dbReference type="InterPro" id="IPR027417">
    <property type="entry name" value="P-loop_NTPase"/>
</dbReference>
<reference evidence="3 4" key="1">
    <citation type="submission" date="2024-10" db="EMBL/GenBank/DDBJ databases">
        <title>The Natural Products Discovery Center: Release of the First 8490 Sequenced Strains for Exploring Actinobacteria Biosynthetic Diversity.</title>
        <authorList>
            <person name="Kalkreuter E."/>
            <person name="Kautsar S.A."/>
            <person name="Yang D."/>
            <person name="Bader C.D."/>
            <person name="Teijaro C.N."/>
            <person name="Fluegel L."/>
            <person name="Davis C.M."/>
            <person name="Simpson J.R."/>
            <person name="Lauterbach L."/>
            <person name="Steele A.D."/>
            <person name="Gui C."/>
            <person name="Meng S."/>
            <person name="Li G."/>
            <person name="Viehrig K."/>
            <person name="Ye F."/>
            <person name="Su P."/>
            <person name="Kiefer A.F."/>
            <person name="Nichols A."/>
            <person name="Cepeda A.J."/>
            <person name="Yan W."/>
            <person name="Fan B."/>
            <person name="Jiang Y."/>
            <person name="Adhikari A."/>
            <person name="Zheng C.-J."/>
            <person name="Schuster L."/>
            <person name="Cowan T.M."/>
            <person name="Smanski M.J."/>
            <person name="Chevrette M.G."/>
            <person name="De Carvalho L.P.S."/>
            <person name="Shen B."/>
        </authorList>
    </citation>
    <scope>NUCLEOTIDE SEQUENCE [LARGE SCALE GENOMIC DNA]</scope>
    <source>
        <strain evidence="3 4">NPDC019275</strain>
    </source>
</reference>
<accession>A0ABW7XC38</accession>
<keyword evidence="4" id="KW-1185">Reference proteome</keyword>
<dbReference type="CDD" id="cd18809">
    <property type="entry name" value="SF1_C_RecD"/>
    <property type="match status" value="1"/>
</dbReference>
<dbReference type="EMBL" id="JBIRYO010000051">
    <property type="protein sequence ID" value="MFI2478696.1"/>
    <property type="molecule type" value="Genomic_DNA"/>
</dbReference>
<dbReference type="InterPro" id="IPR014862">
    <property type="entry name" value="TrwC"/>
</dbReference>
<evidence type="ECO:0000313" key="3">
    <source>
        <dbReference type="EMBL" id="MFI2478696.1"/>
    </source>
</evidence>
<proteinExistence type="predicted"/>
<organism evidence="3 4">
    <name type="scientific">Nocardia xishanensis</name>
    <dbReference type="NCBI Taxonomy" id="238964"/>
    <lineage>
        <taxon>Bacteria</taxon>
        <taxon>Bacillati</taxon>
        <taxon>Actinomycetota</taxon>
        <taxon>Actinomycetes</taxon>
        <taxon>Mycobacteriales</taxon>
        <taxon>Nocardiaceae</taxon>
        <taxon>Nocardia</taxon>
    </lineage>
</organism>
<protein>
    <submittedName>
        <fullName evidence="3">MobF family relaxase</fullName>
    </submittedName>
</protein>
<dbReference type="RefSeq" id="WP_397096327.1">
    <property type="nucleotide sequence ID" value="NZ_JBIRYO010000051.1"/>
</dbReference>
<feature type="region of interest" description="Disordered" evidence="1">
    <location>
        <begin position="1405"/>
        <end position="1462"/>
    </location>
</feature>
<name>A0ABW7XC38_9NOCA</name>
<comment type="caution">
    <text evidence="3">The sequence shown here is derived from an EMBL/GenBank/DDBJ whole genome shotgun (WGS) entry which is preliminary data.</text>
</comment>